<evidence type="ECO:0000256" key="3">
    <source>
        <dbReference type="ARBA" id="ARBA00022989"/>
    </source>
</evidence>
<keyword evidence="8" id="KW-1185">Reference proteome</keyword>
<organism evidence="7 8">
    <name type="scientific">Leptotrombidium deliense</name>
    <dbReference type="NCBI Taxonomy" id="299467"/>
    <lineage>
        <taxon>Eukaryota</taxon>
        <taxon>Metazoa</taxon>
        <taxon>Ecdysozoa</taxon>
        <taxon>Arthropoda</taxon>
        <taxon>Chelicerata</taxon>
        <taxon>Arachnida</taxon>
        <taxon>Acari</taxon>
        <taxon>Acariformes</taxon>
        <taxon>Trombidiformes</taxon>
        <taxon>Prostigmata</taxon>
        <taxon>Anystina</taxon>
        <taxon>Parasitengona</taxon>
        <taxon>Trombiculoidea</taxon>
        <taxon>Trombiculidae</taxon>
        <taxon>Leptotrombidium</taxon>
    </lineage>
</organism>
<protein>
    <submittedName>
        <fullName evidence="7">Sodium-independent sulfate anion transporter-like protein</fullName>
    </submittedName>
</protein>
<dbReference type="AlphaFoldDB" id="A0A443SAT2"/>
<feature type="transmembrane region" description="Helical" evidence="5">
    <location>
        <begin position="164"/>
        <end position="183"/>
    </location>
</feature>
<feature type="domain" description="SLC26A/SulP transporter" evidence="6">
    <location>
        <begin position="54"/>
        <end position="497"/>
    </location>
</feature>
<reference evidence="7 8" key="1">
    <citation type="journal article" date="2018" name="Gigascience">
        <title>Genomes of trombidid mites reveal novel predicted allergens and laterally-transferred genes associated with secondary metabolism.</title>
        <authorList>
            <person name="Dong X."/>
            <person name="Chaisiri K."/>
            <person name="Xia D."/>
            <person name="Armstrong S.D."/>
            <person name="Fang Y."/>
            <person name="Donnelly M.J."/>
            <person name="Kadowaki T."/>
            <person name="McGarry J.W."/>
            <person name="Darby A.C."/>
            <person name="Makepeace B.L."/>
        </authorList>
    </citation>
    <scope>NUCLEOTIDE SEQUENCE [LARGE SCALE GENOMIC DNA]</scope>
    <source>
        <strain evidence="7">UoL-UT</strain>
    </source>
</reference>
<keyword evidence="2 5" id="KW-0812">Transmembrane</keyword>
<feature type="transmembrane region" description="Helical" evidence="5">
    <location>
        <begin position="349"/>
        <end position="366"/>
    </location>
</feature>
<dbReference type="InterPro" id="IPR001902">
    <property type="entry name" value="SLC26A/SulP_fam"/>
</dbReference>
<feature type="transmembrane region" description="Helical" evidence="5">
    <location>
        <begin position="115"/>
        <end position="144"/>
    </location>
</feature>
<comment type="caution">
    <text evidence="7">The sequence shown here is derived from an EMBL/GenBank/DDBJ whole genome shotgun (WGS) entry which is preliminary data.</text>
</comment>
<feature type="transmembrane region" description="Helical" evidence="5">
    <location>
        <begin position="457"/>
        <end position="475"/>
    </location>
</feature>
<evidence type="ECO:0000256" key="5">
    <source>
        <dbReference type="SAM" id="Phobius"/>
    </source>
</evidence>
<proteinExistence type="predicted"/>
<accession>A0A443SAT2</accession>
<dbReference type="GO" id="GO:0055085">
    <property type="term" value="P:transmembrane transport"/>
    <property type="evidence" value="ECO:0007669"/>
    <property type="project" value="InterPro"/>
</dbReference>
<dbReference type="Pfam" id="PF00916">
    <property type="entry name" value="Sulfate_transp"/>
    <property type="match status" value="1"/>
</dbReference>
<dbReference type="EMBL" id="NCKV01004573">
    <property type="protein sequence ID" value="RWS24666.1"/>
    <property type="molecule type" value="Genomic_DNA"/>
</dbReference>
<comment type="subcellular location">
    <subcellularLocation>
        <location evidence="1">Membrane</location>
        <topology evidence="1">Multi-pass membrane protein</topology>
    </subcellularLocation>
</comment>
<sequence length="632" mass="70235">MELNIEKDLCDIDEQPITIGRCLSWVHQNYFSANAIKRRFPIIQWLPGYELNEFKGDLVAGLTVGSTLIPQAIAYAQVANLPLTYGLYSSIFSAFAYAIFGSCKDCNGGPNVVQVMIIAPYVAAIGIYVAPLLAFIAGVVEIVIGLARLDFMLDFVSFPVNLGFTNAACLSVAVSQFPGFFGISKRDSKSSSGLMTLVNLCRSLEELSTSDTILGCLCIICIFVLKFTGDYAKTWNVNKNTIEEQAPGREQQRHNIFRRLRRVMRIKKTAFMKEFLILLATAKLLITLVICSIIAYYFRFSHAFKLTEYVTPGLPTFQLPRFFANFNRTEKGKVVDVAENFGDLLQTLTPVWFVIPLVTSFATAVIQKALSQSTQNPVPERLRKTIGVKDLDSSQEILTIGIANILGSCINSFPIAASLSRSIIAHTSGVKTQFANVIIGFVVLVTLSPSISSAFHYIPVTTLSSIVICANLVFITPKDFLFLYRTSLIDVILYLITFILTFTVGLPAGLLTGIVLHIVVLLAKSVRPRIQTQIMHTPNEEGNHEFGYPYVVVKPTQSIHFPAVDYLQSLIIESFSNLSELENRNIYEEDEQMNNVTKLVVVIDGQHIFHTDATFLKSFKDFVLTLKPLGFK</sequence>
<feature type="transmembrane region" description="Helical" evidence="5">
    <location>
        <begin position="85"/>
        <end position="103"/>
    </location>
</feature>
<gene>
    <name evidence="7" type="ORF">B4U80_07522</name>
</gene>
<evidence type="ECO:0000313" key="8">
    <source>
        <dbReference type="Proteomes" id="UP000288716"/>
    </source>
</evidence>
<keyword evidence="3 5" id="KW-1133">Transmembrane helix</keyword>
<evidence type="ECO:0000256" key="1">
    <source>
        <dbReference type="ARBA" id="ARBA00004141"/>
    </source>
</evidence>
<feature type="transmembrane region" description="Helical" evidence="5">
    <location>
        <begin position="434"/>
        <end position="451"/>
    </location>
</feature>
<evidence type="ECO:0000256" key="4">
    <source>
        <dbReference type="ARBA" id="ARBA00023136"/>
    </source>
</evidence>
<dbReference type="STRING" id="299467.A0A443SAT2"/>
<evidence type="ECO:0000259" key="6">
    <source>
        <dbReference type="Pfam" id="PF00916"/>
    </source>
</evidence>
<dbReference type="VEuPathDB" id="VectorBase:LDEU007374"/>
<keyword evidence="4 5" id="KW-0472">Membrane</keyword>
<feature type="non-terminal residue" evidence="7">
    <location>
        <position position="632"/>
    </location>
</feature>
<dbReference type="OrthoDB" id="288203at2759"/>
<dbReference type="Proteomes" id="UP000288716">
    <property type="component" value="Unassembled WGS sequence"/>
</dbReference>
<feature type="transmembrane region" description="Helical" evidence="5">
    <location>
        <begin position="275"/>
        <end position="298"/>
    </location>
</feature>
<feature type="transmembrane region" description="Helical" evidence="5">
    <location>
        <begin position="482"/>
        <end position="502"/>
    </location>
</feature>
<evidence type="ECO:0000313" key="7">
    <source>
        <dbReference type="EMBL" id="RWS24666.1"/>
    </source>
</evidence>
<dbReference type="GO" id="GO:0016020">
    <property type="term" value="C:membrane"/>
    <property type="evidence" value="ECO:0007669"/>
    <property type="project" value="UniProtKB-SubCell"/>
</dbReference>
<dbReference type="PANTHER" id="PTHR11814">
    <property type="entry name" value="SULFATE TRANSPORTER"/>
    <property type="match status" value="1"/>
</dbReference>
<evidence type="ECO:0000256" key="2">
    <source>
        <dbReference type="ARBA" id="ARBA00022692"/>
    </source>
</evidence>
<dbReference type="InterPro" id="IPR011547">
    <property type="entry name" value="SLC26A/SulP_dom"/>
</dbReference>
<name>A0A443SAT2_9ACAR</name>